<evidence type="ECO:0000256" key="1">
    <source>
        <dbReference type="SAM" id="MobiDB-lite"/>
    </source>
</evidence>
<gene>
    <name evidence="2" type="ORF">SAMN02745168_1224</name>
</gene>
<dbReference type="Proteomes" id="UP000192790">
    <property type="component" value="Unassembled WGS sequence"/>
</dbReference>
<organism evidence="2 3">
    <name type="scientific">Papillibacter cinnamivorans DSM 12816</name>
    <dbReference type="NCBI Taxonomy" id="1122930"/>
    <lineage>
        <taxon>Bacteria</taxon>
        <taxon>Bacillati</taxon>
        <taxon>Bacillota</taxon>
        <taxon>Clostridia</taxon>
        <taxon>Eubacteriales</taxon>
        <taxon>Oscillospiraceae</taxon>
        <taxon>Papillibacter</taxon>
    </lineage>
</organism>
<keyword evidence="3" id="KW-1185">Reference proteome</keyword>
<dbReference type="EMBL" id="FWXW01000002">
    <property type="protein sequence ID" value="SMC49237.1"/>
    <property type="molecule type" value="Genomic_DNA"/>
</dbReference>
<accession>A0A1W1ZLJ2</accession>
<feature type="region of interest" description="Disordered" evidence="1">
    <location>
        <begin position="20"/>
        <end position="39"/>
    </location>
</feature>
<name>A0A1W1ZLJ2_9FIRM</name>
<sequence>MELGYFITVEPNVYVFAEDIHPAGGSNEEPGEENTAGPN</sequence>
<evidence type="ECO:0000313" key="2">
    <source>
        <dbReference type="EMBL" id="SMC49237.1"/>
    </source>
</evidence>
<dbReference type="AlphaFoldDB" id="A0A1W1ZLJ2"/>
<reference evidence="2 3" key="1">
    <citation type="submission" date="2017-04" db="EMBL/GenBank/DDBJ databases">
        <authorList>
            <person name="Afonso C.L."/>
            <person name="Miller P.J."/>
            <person name="Scott M.A."/>
            <person name="Spackman E."/>
            <person name="Goraichik I."/>
            <person name="Dimitrov K.M."/>
            <person name="Suarez D.L."/>
            <person name="Swayne D.E."/>
        </authorList>
    </citation>
    <scope>NUCLEOTIDE SEQUENCE [LARGE SCALE GENOMIC DNA]</scope>
    <source>
        <strain evidence="2 3">DSM 12816</strain>
    </source>
</reference>
<protein>
    <submittedName>
        <fullName evidence="2">Uncharacterized protein</fullName>
    </submittedName>
</protein>
<dbReference type="STRING" id="1122930.SAMN02745168_1224"/>
<evidence type="ECO:0000313" key="3">
    <source>
        <dbReference type="Proteomes" id="UP000192790"/>
    </source>
</evidence>
<proteinExistence type="predicted"/>